<comment type="cofactor">
    <cofactor evidence="1">
        <name>[4Fe-4S] cluster</name>
        <dbReference type="ChEBI" id="CHEBI:49883"/>
    </cofactor>
</comment>
<dbReference type="FunCoup" id="B8C6G2">
    <property type="interactions" value="97"/>
</dbReference>
<keyword evidence="4" id="KW-0479">Metal-binding</keyword>
<dbReference type="Gene3D" id="3.40.50.11840">
    <property type="entry name" value="Diphthamide synthesis DPH1/DPH2 domain 1"/>
    <property type="match status" value="1"/>
</dbReference>
<evidence type="ECO:0000256" key="3">
    <source>
        <dbReference type="ARBA" id="ARBA00006179"/>
    </source>
</evidence>
<dbReference type="InterPro" id="IPR016435">
    <property type="entry name" value="DPH1/DPH2"/>
</dbReference>
<dbReference type="FunFam" id="3.40.50.11860:FF:000001">
    <property type="entry name" value="2-(3-amino-3-carboxypropyl)histidine synthase subunit 2"/>
    <property type="match status" value="1"/>
</dbReference>
<evidence type="ECO:0000313" key="8">
    <source>
        <dbReference type="EMBL" id="EED90800.1"/>
    </source>
</evidence>
<comment type="similarity">
    <text evidence="3">Belongs to the DPH1/DPH2 family. DPH2 subfamily.</text>
</comment>
<evidence type="ECO:0008006" key="10">
    <source>
        <dbReference type="Google" id="ProtNLM"/>
    </source>
</evidence>
<dbReference type="PANTHER" id="PTHR10762:SF2">
    <property type="entry name" value="2-(3-AMINO-3-CARBOXYPROPYL)HISTIDINE SYNTHASE SUBUNIT 2"/>
    <property type="match status" value="1"/>
</dbReference>
<evidence type="ECO:0000256" key="2">
    <source>
        <dbReference type="ARBA" id="ARBA00005156"/>
    </source>
</evidence>
<dbReference type="OMA" id="WRMEREE"/>
<feature type="region of interest" description="Disordered" evidence="7">
    <location>
        <begin position="630"/>
        <end position="662"/>
    </location>
</feature>
<dbReference type="UniPathway" id="UPA00559"/>
<dbReference type="HOGENOM" id="CLU_015210_1_0_1"/>
<dbReference type="SFLD" id="SFLDS00032">
    <property type="entry name" value="Radical_SAM_3-amino-3-carboxyp"/>
    <property type="match status" value="1"/>
</dbReference>
<sequence length="751" mass="81924">MSPPRIMFDDGSRIILQDESAVEGTSSPPSSTNVGGDGCVSGGASERGDVPIEVYYEIERVANEAVDKLDWSENCCRGRLLRKLLDAANGIADDVDTSAALEEDDGFLCRIALQFPDELLSDASQVTWLMEDAILNAYKAKLTVEPSHPSPQQQELQQQITTHLSFPPLLYILGDTTYGSCCPDTVSAKHLNANVLIHYGYACLSDLESGGISVVYGFGVVMPAGSKEKGSVWKKCVDLLLQQMNADKDVTNDGEKNLEVAAEELTLEETKKKLLVLYEVKYHHAMWQLKKELEETDQIFLVLGMIPEQQHVVLDSRLPSSSGGCGSGGWGQSINGCDNTNSASTVGANTCCGGASNKTKEQTTGQEATVTGCYEPSVGDCCNNASPDTNIQSTAIQATSLTKQYIPRTIGGLEIPDDLDLSQYTLLYIGDDLNIDSTNNNNAHTRLLHILLRCNAPDGTQSLWSYSPLLHCLNTDILNSSLSPSNPTTLSTFLSRTLRRRYFLIQKAKLATTIGILIGTTSNSYSFRCLLSRTRRRIQATGRTAYTFAVGKLSSSASKVTNFAEIETFVLIACGESIAKFWRMEREEMLVPVITPMELDVALGLREWDGRYSCDYGDLIRWDREDGIEEDEEDGTGLVNSIDGGGKKKALDDDNSGSEGDEPFFSVISGKYEHSRAPSSNPNNNSDLEALPGKGQLMEYRSEAAEFLKSREYKGLEANVGQTEVKAAVLGMVGIASDYGEKLKKAEEEDI</sequence>
<proteinExistence type="inferred from homology"/>
<feature type="region of interest" description="Disordered" evidence="7">
    <location>
        <begin position="20"/>
        <end position="45"/>
    </location>
</feature>
<evidence type="ECO:0000313" key="9">
    <source>
        <dbReference type="Proteomes" id="UP000001449"/>
    </source>
</evidence>
<dbReference type="Gene3D" id="3.40.50.11860">
    <property type="entry name" value="Diphthamide synthesis DPH1/DPH2 domain 3"/>
    <property type="match status" value="1"/>
</dbReference>
<dbReference type="GO" id="GO:0046872">
    <property type="term" value="F:metal ion binding"/>
    <property type="evidence" value="ECO:0007669"/>
    <property type="project" value="UniProtKB-KW"/>
</dbReference>
<dbReference type="RefSeq" id="XP_002291949.1">
    <property type="nucleotide sequence ID" value="XM_002291913.1"/>
</dbReference>
<evidence type="ECO:0000256" key="5">
    <source>
        <dbReference type="ARBA" id="ARBA00023004"/>
    </source>
</evidence>
<evidence type="ECO:0000256" key="1">
    <source>
        <dbReference type="ARBA" id="ARBA00001966"/>
    </source>
</evidence>
<comment type="pathway">
    <text evidence="2">Protein modification; peptidyl-diphthamide biosynthesis.</text>
</comment>
<dbReference type="Proteomes" id="UP000001449">
    <property type="component" value="Chromosome 8"/>
</dbReference>
<dbReference type="Pfam" id="PF01866">
    <property type="entry name" value="Diphthamide_syn"/>
    <property type="match status" value="2"/>
</dbReference>
<dbReference type="GO" id="GO:0051536">
    <property type="term" value="F:iron-sulfur cluster binding"/>
    <property type="evidence" value="ECO:0007669"/>
    <property type="project" value="UniProtKB-KW"/>
</dbReference>
<dbReference type="NCBIfam" id="TIGR00322">
    <property type="entry name" value="diphth2_R"/>
    <property type="match status" value="2"/>
</dbReference>
<keyword evidence="6" id="KW-0411">Iron-sulfur</keyword>
<dbReference type="FunFam" id="3.40.50.11840:FF:000011">
    <property type="entry name" value="2-(3-amino-3-carboxypropyl)histidine synthase subunit 2"/>
    <property type="match status" value="1"/>
</dbReference>
<dbReference type="InParanoid" id="B8C6G2"/>
<evidence type="ECO:0000256" key="7">
    <source>
        <dbReference type="SAM" id="MobiDB-lite"/>
    </source>
</evidence>
<dbReference type="GO" id="GO:0017183">
    <property type="term" value="P:protein histidyl modification to diphthamide"/>
    <property type="evidence" value="ECO:0000318"/>
    <property type="project" value="GO_Central"/>
</dbReference>
<dbReference type="InterPro" id="IPR042265">
    <property type="entry name" value="DPH1/DPH2_3"/>
</dbReference>
<dbReference type="KEGG" id="tps:THAPSDRAFT_23679"/>
<dbReference type="GeneID" id="7452418"/>
<dbReference type="PaxDb" id="35128-Thaps23679"/>
<protein>
    <recommendedName>
        <fullName evidence="10">Diphthamide biosynthesis protein 2</fullName>
    </recommendedName>
</protein>
<reference evidence="8 9" key="2">
    <citation type="journal article" date="2008" name="Nature">
        <title>The Phaeodactylum genome reveals the evolutionary history of diatom genomes.</title>
        <authorList>
            <person name="Bowler C."/>
            <person name="Allen A.E."/>
            <person name="Badger J.H."/>
            <person name="Grimwood J."/>
            <person name="Jabbari K."/>
            <person name="Kuo A."/>
            <person name="Maheswari U."/>
            <person name="Martens C."/>
            <person name="Maumus F."/>
            <person name="Otillar R.P."/>
            <person name="Rayko E."/>
            <person name="Salamov A."/>
            <person name="Vandepoele K."/>
            <person name="Beszteri B."/>
            <person name="Gruber A."/>
            <person name="Heijde M."/>
            <person name="Katinka M."/>
            <person name="Mock T."/>
            <person name="Valentin K."/>
            <person name="Verret F."/>
            <person name="Berges J.A."/>
            <person name="Brownlee C."/>
            <person name="Cadoret J.P."/>
            <person name="Chiovitti A."/>
            <person name="Choi C.J."/>
            <person name="Coesel S."/>
            <person name="De Martino A."/>
            <person name="Detter J.C."/>
            <person name="Durkin C."/>
            <person name="Falciatore A."/>
            <person name="Fournet J."/>
            <person name="Haruta M."/>
            <person name="Huysman M.J."/>
            <person name="Jenkins B.D."/>
            <person name="Jiroutova K."/>
            <person name="Jorgensen R.E."/>
            <person name="Joubert Y."/>
            <person name="Kaplan A."/>
            <person name="Kroger N."/>
            <person name="Kroth P.G."/>
            <person name="La Roche J."/>
            <person name="Lindquist E."/>
            <person name="Lommer M."/>
            <person name="Martin-Jezequel V."/>
            <person name="Lopez P.J."/>
            <person name="Lucas S."/>
            <person name="Mangogna M."/>
            <person name="McGinnis K."/>
            <person name="Medlin L.K."/>
            <person name="Montsant A."/>
            <person name="Oudot-Le Secq M.P."/>
            <person name="Napoli C."/>
            <person name="Obornik M."/>
            <person name="Parker M.S."/>
            <person name="Petit J.L."/>
            <person name="Porcel B.M."/>
            <person name="Poulsen N."/>
            <person name="Robison M."/>
            <person name="Rychlewski L."/>
            <person name="Rynearson T.A."/>
            <person name="Schmutz J."/>
            <person name="Shapiro H."/>
            <person name="Siaut M."/>
            <person name="Stanley M."/>
            <person name="Sussman M.R."/>
            <person name="Taylor A.R."/>
            <person name="Vardi A."/>
            <person name="von Dassow P."/>
            <person name="Vyverman W."/>
            <person name="Willis A."/>
            <person name="Wyrwicz L.S."/>
            <person name="Rokhsar D.S."/>
            <person name="Weissenbach J."/>
            <person name="Armbrust E.V."/>
            <person name="Green B.R."/>
            <person name="Van de Peer Y."/>
            <person name="Grigoriev I.V."/>
        </authorList>
    </citation>
    <scope>NUCLEOTIDE SEQUENCE [LARGE SCALE GENOMIC DNA]</scope>
    <source>
        <strain evidence="8 9">CCMP1335</strain>
    </source>
</reference>
<organism evidence="8 9">
    <name type="scientific">Thalassiosira pseudonana</name>
    <name type="common">Marine diatom</name>
    <name type="synonym">Cyclotella nana</name>
    <dbReference type="NCBI Taxonomy" id="35128"/>
    <lineage>
        <taxon>Eukaryota</taxon>
        <taxon>Sar</taxon>
        <taxon>Stramenopiles</taxon>
        <taxon>Ochrophyta</taxon>
        <taxon>Bacillariophyta</taxon>
        <taxon>Coscinodiscophyceae</taxon>
        <taxon>Thalassiosirophycidae</taxon>
        <taxon>Thalassiosirales</taxon>
        <taxon>Thalassiosiraceae</taxon>
        <taxon>Thalassiosira</taxon>
    </lineage>
</organism>
<gene>
    <name evidence="8" type="ORF">THAPSDRAFT_23679</name>
</gene>
<reference evidence="8 9" key="1">
    <citation type="journal article" date="2004" name="Science">
        <title>The genome of the diatom Thalassiosira pseudonana: ecology, evolution, and metabolism.</title>
        <authorList>
            <person name="Armbrust E.V."/>
            <person name="Berges J.A."/>
            <person name="Bowler C."/>
            <person name="Green B.R."/>
            <person name="Martinez D."/>
            <person name="Putnam N.H."/>
            <person name="Zhou S."/>
            <person name="Allen A.E."/>
            <person name="Apt K.E."/>
            <person name="Bechner M."/>
            <person name="Brzezinski M.A."/>
            <person name="Chaal B.K."/>
            <person name="Chiovitti A."/>
            <person name="Davis A.K."/>
            <person name="Demarest M.S."/>
            <person name="Detter J.C."/>
            <person name="Glavina T."/>
            <person name="Goodstein D."/>
            <person name="Hadi M.Z."/>
            <person name="Hellsten U."/>
            <person name="Hildebrand M."/>
            <person name="Jenkins B.D."/>
            <person name="Jurka J."/>
            <person name="Kapitonov V.V."/>
            <person name="Kroger N."/>
            <person name="Lau W.W."/>
            <person name="Lane T.W."/>
            <person name="Larimer F.W."/>
            <person name="Lippmeier J.C."/>
            <person name="Lucas S."/>
            <person name="Medina M."/>
            <person name="Montsant A."/>
            <person name="Obornik M."/>
            <person name="Parker M.S."/>
            <person name="Palenik B."/>
            <person name="Pazour G.J."/>
            <person name="Richardson P.M."/>
            <person name="Rynearson T.A."/>
            <person name="Saito M.A."/>
            <person name="Schwartz D.C."/>
            <person name="Thamatrakoln K."/>
            <person name="Valentin K."/>
            <person name="Vardi A."/>
            <person name="Wilkerson F.P."/>
            <person name="Rokhsar D.S."/>
        </authorList>
    </citation>
    <scope>NUCLEOTIDE SEQUENCE [LARGE SCALE GENOMIC DNA]</scope>
    <source>
        <strain evidence="8 9">CCMP1335</strain>
    </source>
</reference>
<keyword evidence="5" id="KW-0408">Iron</keyword>
<keyword evidence="9" id="KW-1185">Reference proteome</keyword>
<feature type="compositionally biased region" description="Acidic residues" evidence="7">
    <location>
        <begin position="653"/>
        <end position="662"/>
    </location>
</feature>
<dbReference type="AlphaFoldDB" id="B8C6G2"/>
<dbReference type="eggNOG" id="KOG2648">
    <property type="taxonomic scope" value="Eukaryota"/>
</dbReference>
<dbReference type="STRING" id="35128.B8C6G2"/>
<dbReference type="InterPro" id="IPR042263">
    <property type="entry name" value="DPH1/DPH2_1"/>
</dbReference>
<dbReference type="EMBL" id="CM000644">
    <property type="protein sequence ID" value="EED90800.1"/>
    <property type="molecule type" value="Genomic_DNA"/>
</dbReference>
<evidence type="ECO:0000256" key="6">
    <source>
        <dbReference type="ARBA" id="ARBA00023014"/>
    </source>
</evidence>
<name>B8C6G2_THAPS</name>
<accession>B8C6G2</accession>
<feature type="compositionally biased region" description="Polar residues" evidence="7">
    <location>
        <begin position="23"/>
        <end position="34"/>
    </location>
</feature>
<evidence type="ECO:0000256" key="4">
    <source>
        <dbReference type="ARBA" id="ARBA00022723"/>
    </source>
</evidence>
<dbReference type="PANTHER" id="PTHR10762">
    <property type="entry name" value="DIPHTHAMIDE BIOSYNTHESIS PROTEIN"/>
    <property type="match status" value="1"/>
</dbReference>
<dbReference type="GO" id="GO:0090560">
    <property type="term" value="F:2-(3-amino-3-carboxypropyl)histidine synthase activity"/>
    <property type="evidence" value="ECO:0007669"/>
    <property type="project" value="InterPro"/>
</dbReference>